<evidence type="ECO:0000256" key="1">
    <source>
        <dbReference type="SAM" id="MobiDB-lite"/>
    </source>
</evidence>
<proteinExistence type="predicted"/>
<name>A0A0F7LAG5_9VIRU</name>
<feature type="compositionally biased region" description="Low complexity" evidence="1">
    <location>
        <begin position="44"/>
        <end position="56"/>
    </location>
</feature>
<feature type="compositionally biased region" description="Polar residues" evidence="1">
    <location>
        <begin position="29"/>
        <end position="40"/>
    </location>
</feature>
<evidence type="ECO:0000313" key="2">
    <source>
        <dbReference type="EMBL" id="AKH48382.1"/>
    </source>
</evidence>
<organism evidence="2">
    <name type="scientific">uncultured marine virus</name>
    <dbReference type="NCBI Taxonomy" id="186617"/>
    <lineage>
        <taxon>Viruses</taxon>
        <taxon>environmental samples</taxon>
    </lineage>
</organism>
<reference evidence="2" key="1">
    <citation type="journal article" date="2015" name="Front. Microbiol.">
        <title>Combining genomic sequencing methods to explore viral diversity and reveal potential virus-host interactions.</title>
        <authorList>
            <person name="Chow C.E."/>
            <person name="Winget D.M."/>
            <person name="White R.A.III."/>
            <person name="Hallam S.J."/>
            <person name="Suttle C.A."/>
        </authorList>
    </citation>
    <scope>NUCLEOTIDE SEQUENCE</scope>
    <source>
        <strain evidence="2">Oxic1_8</strain>
    </source>
</reference>
<reference evidence="2" key="2">
    <citation type="submission" date="2015-03" db="EMBL/GenBank/DDBJ databases">
        <authorList>
            <person name="Chow C.-E.T."/>
            <person name="Winget D.M."/>
            <person name="White R.A.III."/>
            <person name="Hallam S.J."/>
            <person name="Suttle C.A."/>
        </authorList>
    </citation>
    <scope>NUCLEOTIDE SEQUENCE</scope>
    <source>
        <strain evidence="2">Oxic1_8</strain>
    </source>
</reference>
<accession>A0A0F7LAG5</accession>
<protein>
    <submittedName>
        <fullName evidence="2">Uncharacterized protein</fullName>
    </submittedName>
</protein>
<sequence>MRRASRCFSAVRLSGSNSPRVETGETVFVQNPASTASAPDSQRSESMSSASCSASSELTARYRSVSCPLMMSNRSARARSSVAFSGS</sequence>
<feature type="region of interest" description="Disordered" evidence="1">
    <location>
        <begin position="29"/>
        <end position="58"/>
    </location>
</feature>
<dbReference type="EMBL" id="KR029603">
    <property type="protein sequence ID" value="AKH48382.1"/>
    <property type="molecule type" value="Genomic_DNA"/>
</dbReference>